<proteinExistence type="predicted"/>
<dbReference type="PANTHER" id="PTHR43156:SF2">
    <property type="entry name" value="STAGE II SPORULATION PROTEIN E"/>
    <property type="match status" value="1"/>
</dbReference>
<evidence type="ECO:0000313" key="5">
    <source>
        <dbReference type="EMBL" id="GAA1106952.1"/>
    </source>
</evidence>
<protein>
    <recommendedName>
        <fullName evidence="7">GAF domain-containing protein</fullName>
    </recommendedName>
</protein>
<dbReference type="EMBL" id="BAAALD010000069">
    <property type="protein sequence ID" value="GAA1106952.1"/>
    <property type="molecule type" value="Genomic_DNA"/>
</dbReference>
<dbReference type="InterPro" id="IPR001932">
    <property type="entry name" value="PPM-type_phosphatase-like_dom"/>
</dbReference>
<dbReference type="SUPFAM" id="SSF81606">
    <property type="entry name" value="PP2C-like"/>
    <property type="match status" value="1"/>
</dbReference>
<feature type="compositionally biased region" description="Low complexity" evidence="2">
    <location>
        <begin position="437"/>
        <end position="451"/>
    </location>
</feature>
<dbReference type="SMART" id="SM00065">
    <property type="entry name" value="GAF"/>
    <property type="match status" value="1"/>
</dbReference>
<gene>
    <name evidence="5" type="ORF">GCM10009663_56170</name>
</gene>
<keyword evidence="6" id="KW-1185">Reference proteome</keyword>
<name>A0ABN1TZC6_9ACTN</name>
<evidence type="ECO:0008006" key="7">
    <source>
        <dbReference type="Google" id="ProtNLM"/>
    </source>
</evidence>
<dbReference type="Gene3D" id="3.60.40.10">
    <property type="entry name" value="PPM-type phosphatase domain"/>
    <property type="match status" value="1"/>
</dbReference>
<accession>A0ABN1TZC6</accession>
<dbReference type="InterPro" id="IPR052016">
    <property type="entry name" value="Bact_Sigma-Reg"/>
</dbReference>
<evidence type="ECO:0000256" key="2">
    <source>
        <dbReference type="SAM" id="MobiDB-lite"/>
    </source>
</evidence>
<dbReference type="Gene3D" id="3.30.450.40">
    <property type="match status" value="1"/>
</dbReference>
<sequence length="477" mass="51102">MDPEDGAGWADVPDRSHRIDDEMDRIVGRLRDLADTQRRFQDLLDAVIAVGRELELPVVLRRVITTAMGLVDARYGALGVLSEDGEHLEEFIPVGLSEQQVAALAGVALPHGRGLLGHLIDHPEPLRVADIGAHPNAVGFPPGHPPMRTLLGVALTGRGRVYGNLYLCERRDGQPFDRHDQDIVVALAGAAGLAIENARLYRQVRASAEYFQRLLLPRLPDVAPFSVAAVYRPAATPDHVGGDWYDALMLPDGACALVIGDVAGHDLKSAATMAQTRNMLRALLYDRRTPPSGVLTQLDRTLQAITDNPITTTCLARIEPAEDGWTLHWSNAGHPPPLLIGPDGTARYLHADPGLPLGVDPDVPRPDHKRPLPGNATLVLFTDGLVEHPHRPLDAGLTALAQVAAAHAALPLEDLCRTLADAHLGDGRDDLAVLALRTPPTAPTPGNTGDTLPDPGTARTPHPGGPAARSRRRSFST</sequence>
<evidence type="ECO:0000313" key="6">
    <source>
        <dbReference type="Proteomes" id="UP001499987"/>
    </source>
</evidence>
<feature type="region of interest" description="Disordered" evidence="2">
    <location>
        <begin position="437"/>
        <end position="477"/>
    </location>
</feature>
<dbReference type="SUPFAM" id="SSF55781">
    <property type="entry name" value="GAF domain-like"/>
    <property type="match status" value="1"/>
</dbReference>
<dbReference type="Proteomes" id="UP001499987">
    <property type="component" value="Unassembled WGS sequence"/>
</dbReference>
<keyword evidence="1" id="KW-0378">Hydrolase</keyword>
<dbReference type="InterPro" id="IPR029016">
    <property type="entry name" value="GAF-like_dom_sf"/>
</dbReference>
<evidence type="ECO:0000259" key="4">
    <source>
        <dbReference type="SMART" id="SM00331"/>
    </source>
</evidence>
<feature type="domain" description="PPM-type phosphatase" evidence="4">
    <location>
        <begin position="225"/>
        <end position="438"/>
    </location>
</feature>
<evidence type="ECO:0000259" key="3">
    <source>
        <dbReference type="SMART" id="SM00065"/>
    </source>
</evidence>
<dbReference type="InterPro" id="IPR003018">
    <property type="entry name" value="GAF"/>
</dbReference>
<comment type="caution">
    <text evidence="5">The sequence shown here is derived from an EMBL/GenBank/DDBJ whole genome shotgun (WGS) entry which is preliminary data.</text>
</comment>
<dbReference type="InterPro" id="IPR036457">
    <property type="entry name" value="PPM-type-like_dom_sf"/>
</dbReference>
<reference evidence="5 6" key="1">
    <citation type="journal article" date="2019" name="Int. J. Syst. Evol. Microbiol.">
        <title>The Global Catalogue of Microorganisms (GCM) 10K type strain sequencing project: providing services to taxonomists for standard genome sequencing and annotation.</title>
        <authorList>
            <consortium name="The Broad Institute Genomics Platform"/>
            <consortium name="The Broad Institute Genome Sequencing Center for Infectious Disease"/>
            <person name="Wu L."/>
            <person name="Ma J."/>
        </authorList>
    </citation>
    <scope>NUCLEOTIDE SEQUENCE [LARGE SCALE GENOMIC DNA]</scope>
    <source>
        <strain evidence="5 6">JCM 13002</strain>
    </source>
</reference>
<dbReference type="Pfam" id="PF07228">
    <property type="entry name" value="SpoIIE"/>
    <property type="match status" value="1"/>
</dbReference>
<dbReference type="SMART" id="SM00331">
    <property type="entry name" value="PP2C_SIG"/>
    <property type="match status" value="1"/>
</dbReference>
<organism evidence="5 6">
    <name type="scientific">Kitasatospora arboriphila</name>
    <dbReference type="NCBI Taxonomy" id="258052"/>
    <lineage>
        <taxon>Bacteria</taxon>
        <taxon>Bacillati</taxon>
        <taxon>Actinomycetota</taxon>
        <taxon>Actinomycetes</taxon>
        <taxon>Kitasatosporales</taxon>
        <taxon>Streptomycetaceae</taxon>
        <taxon>Kitasatospora</taxon>
    </lineage>
</organism>
<dbReference type="PANTHER" id="PTHR43156">
    <property type="entry name" value="STAGE II SPORULATION PROTEIN E-RELATED"/>
    <property type="match status" value="1"/>
</dbReference>
<dbReference type="Pfam" id="PF13185">
    <property type="entry name" value="GAF_2"/>
    <property type="match status" value="1"/>
</dbReference>
<evidence type="ECO:0000256" key="1">
    <source>
        <dbReference type="ARBA" id="ARBA00022801"/>
    </source>
</evidence>
<feature type="domain" description="GAF" evidence="3">
    <location>
        <begin position="55"/>
        <end position="205"/>
    </location>
</feature>